<dbReference type="RefSeq" id="WP_246240437.1">
    <property type="nucleotide sequence ID" value="NZ_AP022610.1"/>
</dbReference>
<protein>
    <recommendedName>
        <fullName evidence="1">Thiolase C-terminal domain-containing protein</fullName>
    </recommendedName>
</protein>
<dbReference type="SUPFAM" id="SSF53901">
    <property type="entry name" value="Thiolase-like"/>
    <property type="match status" value="2"/>
</dbReference>
<dbReference type="InterPro" id="IPR002155">
    <property type="entry name" value="Thiolase"/>
</dbReference>
<dbReference type="Proteomes" id="UP000466517">
    <property type="component" value="Chromosome"/>
</dbReference>
<dbReference type="KEGG" id="mmag:MMAD_16140"/>
<organism evidence="2 3">
    <name type="scientific">Mycolicibacterium madagascariense</name>
    <dbReference type="NCBI Taxonomy" id="212765"/>
    <lineage>
        <taxon>Bacteria</taxon>
        <taxon>Bacillati</taxon>
        <taxon>Actinomycetota</taxon>
        <taxon>Actinomycetes</taxon>
        <taxon>Mycobacteriales</taxon>
        <taxon>Mycobacteriaceae</taxon>
        <taxon>Mycolicibacterium</taxon>
    </lineage>
</organism>
<proteinExistence type="predicted"/>
<dbReference type="InterPro" id="IPR055140">
    <property type="entry name" value="Thiolase_C_2"/>
</dbReference>
<evidence type="ECO:0000259" key="1">
    <source>
        <dbReference type="Pfam" id="PF22691"/>
    </source>
</evidence>
<dbReference type="PANTHER" id="PTHR42870:SF1">
    <property type="entry name" value="NON-SPECIFIC LIPID-TRANSFER PROTEIN-LIKE 2"/>
    <property type="match status" value="1"/>
</dbReference>
<dbReference type="PIRSF" id="PIRSF000429">
    <property type="entry name" value="Ac-CoA_Ac_transf"/>
    <property type="match status" value="1"/>
</dbReference>
<reference evidence="2 3" key="1">
    <citation type="journal article" date="2019" name="Emerg. Microbes Infect.">
        <title>Comprehensive subspecies identification of 175 nontuberculous mycobacteria species based on 7547 genomic profiles.</title>
        <authorList>
            <person name="Matsumoto Y."/>
            <person name="Kinjo T."/>
            <person name="Motooka D."/>
            <person name="Nabeya D."/>
            <person name="Jung N."/>
            <person name="Uechi K."/>
            <person name="Horii T."/>
            <person name="Iida T."/>
            <person name="Fujita J."/>
            <person name="Nakamura S."/>
        </authorList>
    </citation>
    <scope>NUCLEOTIDE SEQUENCE [LARGE SCALE GENOMIC DNA]</scope>
    <source>
        <strain evidence="2 3">JCM 13574</strain>
    </source>
</reference>
<dbReference type="Pfam" id="PF22691">
    <property type="entry name" value="Thiolase_C_1"/>
    <property type="match status" value="1"/>
</dbReference>
<dbReference type="InterPro" id="IPR016039">
    <property type="entry name" value="Thiolase-like"/>
</dbReference>
<dbReference type="GO" id="GO:0016747">
    <property type="term" value="F:acyltransferase activity, transferring groups other than amino-acyl groups"/>
    <property type="evidence" value="ECO:0007669"/>
    <property type="project" value="InterPro"/>
</dbReference>
<evidence type="ECO:0000313" key="2">
    <source>
        <dbReference type="EMBL" id="BBZ27319.1"/>
    </source>
</evidence>
<evidence type="ECO:0000313" key="3">
    <source>
        <dbReference type="Proteomes" id="UP000466517"/>
    </source>
</evidence>
<accession>A0A7I7XC27</accession>
<sequence length="391" mass="42117">MSNSSRNPMKDHVAIAGASTTGFVASNLERSQTSLAAEACIDVIRKCGLTAADVDGLCGSWPNAEILQAALGLPEITWSGNPTIPMVDHVATAAAAVHSGLCEVALVYHAAYRSAWNTTSSLKDPFRRIATPGLSDPHPGPESVAAAVGYTAWASRYMYEYGATSEDFGLVAINDRTNAARNPAAAKRDPMTMEDYLASRMIRWPLRLLDMDVPVDGADAFIVTTTERARDLPLPPVLINAAVLGQVAHNEEDQTVSLRHHGQQVVVDTLKRKGDFWIDDVDVYFPYDGFTPITLNWIENAGWCKPGEAGDFLREHWVPEEKRALINGRIPINPHGGSLSEGATQGSGHVREAVHQLQGLAGDRQVPDARTALVTAGGFFFNAQGLTLHTG</sequence>
<dbReference type="EMBL" id="AP022610">
    <property type="protein sequence ID" value="BBZ27319.1"/>
    <property type="molecule type" value="Genomic_DNA"/>
</dbReference>
<dbReference type="PANTHER" id="PTHR42870">
    <property type="entry name" value="ACETYL-COA C-ACETYLTRANSFERASE"/>
    <property type="match status" value="1"/>
</dbReference>
<gene>
    <name evidence="2" type="ORF">MMAD_16140</name>
</gene>
<name>A0A7I7XC27_9MYCO</name>
<dbReference type="Gene3D" id="3.40.47.10">
    <property type="match status" value="1"/>
</dbReference>
<dbReference type="AlphaFoldDB" id="A0A7I7XC27"/>
<feature type="domain" description="Thiolase C-terminal" evidence="1">
    <location>
        <begin position="278"/>
        <end position="385"/>
    </location>
</feature>
<dbReference type="CDD" id="cd00829">
    <property type="entry name" value="SCP-x_thiolase"/>
    <property type="match status" value="1"/>
</dbReference>
<keyword evidence="3" id="KW-1185">Reference proteome</keyword>